<keyword evidence="4 9" id="KW-1015">Disulfide bond</keyword>
<dbReference type="GO" id="GO:0005829">
    <property type="term" value="C:cytosol"/>
    <property type="evidence" value="ECO:0007669"/>
    <property type="project" value="TreeGrafter"/>
</dbReference>
<keyword evidence="2" id="KW-0813">Transport</keyword>
<evidence type="ECO:0000256" key="8">
    <source>
        <dbReference type="PIRSR" id="PIRSR000077-1"/>
    </source>
</evidence>
<dbReference type="FunFam" id="3.40.30.10:FF:000001">
    <property type="entry name" value="Thioredoxin"/>
    <property type="match status" value="1"/>
</dbReference>
<name>A0A840C000_9HYPH</name>
<dbReference type="InterPro" id="IPR036249">
    <property type="entry name" value="Thioredoxin-like_sf"/>
</dbReference>
<keyword evidence="5 9" id="KW-0676">Redox-active center</keyword>
<evidence type="ECO:0000256" key="9">
    <source>
        <dbReference type="PIRSR" id="PIRSR000077-4"/>
    </source>
</evidence>
<dbReference type="Gene3D" id="3.40.30.10">
    <property type="entry name" value="Glutaredoxin"/>
    <property type="match status" value="1"/>
</dbReference>
<comment type="caution">
    <text evidence="11">The sequence shown here is derived from an EMBL/GenBank/DDBJ whole genome shotgun (WGS) entry which is preliminary data.</text>
</comment>
<dbReference type="PANTHER" id="PTHR45663:SF11">
    <property type="entry name" value="GEO12009P1"/>
    <property type="match status" value="1"/>
</dbReference>
<feature type="domain" description="Thioredoxin" evidence="10">
    <location>
        <begin position="1"/>
        <end position="106"/>
    </location>
</feature>
<comment type="similarity">
    <text evidence="1 7">Belongs to the thioredoxin family.</text>
</comment>
<dbReference type="Proteomes" id="UP000577362">
    <property type="component" value="Unassembled WGS sequence"/>
</dbReference>
<dbReference type="CDD" id="cd02947">
    <property type="entry name" value="TRX_family"/>
    <property type="match status" value="1"/>
</dbReference>
<feature type="active site" description="Nucleophile" evidence="8">
    <location>
        <position position="34"/>
    </location>
</feature>
<dbReference type="AlphaFoldDB" id="A0A840C000"/>
<feature type="site" description="Deprotonates C-terminal active site Cys" evidence="8">
    <location>
        <position position="25"/>
    </location>
</feature>
<dbReference type="EMBL" id="JACIEN010000002">
    <property type="protein sequence ID" value="MBB4017008.1"/>
    <property type="molecule type" value="Genomic_DNA"/>
</dbReference>
<protein>
    <recommendedName>
        <fullName evidence="6 7">Thioredoxin</fullName>
    </recommendedName>
</protein>
<feature type="active site" description="Nucleophile" evidence="8">
    <location>
        <position position="31"/>
    </location>
</feature>
<dbReference type="PRINTS" id="PR00421">
    <property type="entry name" value="THIOREDOXIN"/>
</dbReference>
<evidence type="ECO:0000256" key="1">
    <source>
        <dbReference type="ARBA" id="ARBA00008987"/>
    </source>
</evidence>
<evidence type="ECO:0000256" key="3">
    <source>
        <dbReference type="ARBA" id="ARBA00022982"/>
    </source>
</evidence>
<dbReference type="GO" id="GO:0015035">
    <property type="term" value="F:protein-disulfide reductase activity"/>
    <property type="evidence" value="ECO:0007669"/>
    <property type="project" value="UniProtKB-UniRule"/>
</dbReference>
<evidence type="ECO:0000256" key="2">
    <source>
        <dbReference type="ARBA" id="ARBA00022448"/>
    </source>
</evidence>
<dbReference type="NCBIfam" id="TIGR01068">
    <property type="entry name" value="thioredoxin"/>
    <property type="match status" value="1"/>
</dbReference>
<accession>A0A840C000</accession>
<keyword evidence="3" id="KW-0249">Electron transport</keyword>
<dbReference type="PIRSF" id="PIRSF000077">
    <property type="entry name" value="Thioredoxin"/>
    <property type="match status" value="1"/>
</dbReference>
<dbReference type="InterPro" id="IPR013766">
    <property type="entry name" value="Thioredoxin_domain"/>
</dbReference>
<dbReference type="InterPro" id="IPR017937">
    <property type="entry name" value="Thioredoxin_CS"/>
</dbReference>
<feature type="site" description="Contributes to redox potential value" evidence="8">
    <location>
        <position position="33"/>
    </location>
</feature>
<keyword evidence="12" id="KW-1185">Reference proteome</keyword>
<evidence type="ECO:0000256" key="6">
    <source>
        <dbReference type="NCBIfam" id="TIGR01068"/>
    </source>
</evidence>
<dbReference type="GO" id="GO:0045454">
    <property type="term" value="P:cell redox homeostasis"/>
    <property type="evidence" value="ECO:0007669"/>
    <property type="project" value="TreeGrafter"/>
</dbReference>
<gene>
    <name evidence="11" type="ORF">GGR16_002037</name>
</gene>
<dbReference type="Pfam" id="PF00085">
    <property type="entry name" value="Thioredoxin"/>
    <property type="match status" value="1"/>
</dbReference>
<evidence type="ECO:0000256" key="7">
    <source>
        <dbReference type="PIRNR" id="PIRNR000077"/>
    </source>
</evidence>
<evidence type="ECO:0000256" key="5">
    <source>
        <dbReference type="ARBA" id="ARBA00023284"/>
    </source>
</evidence>
<dbReference type="InterPro" id="IPR005746">
    <property type="entry name" value="Thioredoxin"/>
</dbReference>
<evidence type="ECO:0000256" key="4">
    <source>
        <dbReference type="ARBA" id="ARBA00023157"/>
    </source>
</evidence>
<feature type="site" description="Contributes to redox potential value" evidence="8">
    <location>
        <position position="32"/>
    </location>
</feature>
<dbReference type="SUPFAM" id="SSF52833">
    <property type="entry name" value="Thioredoxin-like"/>
    <property type="match status" value="1"/>
</dbReference>
<sequence>MATAKVTDASFEADVLKSAEPVVVDFWAEWCGPCRMIAPALEEIATEMAGKVKVVKLNVDENPNTAAQFGIRSIPTLMMFKDGKLAGQKVGALPKSELSKWISTAV</sequence>
<proteinExistence type="inferred from homology"/>
<dbReference type="RefSeq" id="WP_019403177.1">
    <property type="nucleotide sequence ID" value="NZ_JACIEN010000002.1"/>
</dbReference>
<dbReference type="PANTHER" id="PTHR45663">
    <property type="entry name" value="GEO12009P1"/>
    <property type="match status" value="1"/>
</dbReference>
<organism evidence="11 12">
    <name type="scientific">Chelatococcus caeni</name>
    <dbReference type="NCBI Taxonomy" id="1348468"/>
    <lineage>
        <taxon>Bacteria</taxon>
        <taxon>Pseudomonadati</taxon>
        <taxon>Pseudomonadota</taxon>
        <taxon>Alphaproteobacteria</taxon>
        <taxon>Hyphomicrobiales</taxon>
        <taxon>Chelatococcaceae</taxon>
        <taxon>Chelatococcus</taxon>
    </lineage>
</organism>
<reference evidence="11 12" key="1">
    <citation type="submission" date="2020-08" db="EMBL/GenBank/DDBJ databases">
        <title>Genomic Encyclopedia of Type Strains, Phase IV (KMG-IV): sequencing the most valuable type-strain genomes for metagenomic binning, comparative biology and taxonomic classification.</title>
        <authorList>
            <person name="Goeker M."/>
        </authorList>
    </citation>
    <scope>NUCLEOTIDE SEQUENCE [LARGE SCALE GENOMIC DNA]</scope>
    <source>
        <strain evidence="11 12">DSM 103737</strain>
    </source>
</reference>
<dbReference type="PROSITE" id="PS00194">
    <property type="entry name" value="THIOREDOXIN_1"/>
    <property type="match status" value="1"/>
</dbReference>
<evidence type="ECO:0000313" key="12">
    <source>
        <dbReference type="Proteomes" id="UP000577362"/>
    </source>
</evidence>
<evidence type="ECO:0000313" key="11">
    <source>
        <dbReference type="EMBL" id="MBB4017008.1"/>
    </source>
</evidence>
<evidence type="ECO:0000259" key="10">
    <source>
        <dbReference type="PROSITE" id="PS51352"/>
    </source>
</evidence>
<feature type="disulfide bond" description="Redox-active" evidence="9">
    <location>
        <begin position="31"/>
        <end position="34"/>
    </location>
</feature>
<dbReference type="PROSITE" id="PS51352">
    <property type="entry name" value="THIOREDOXIN_2"/>
    <property type="match status" value="1"/>
</dbReference>